<accession>A0A2N5DD95</accession>
<feature type="transmembrane region" description="Helical" evidence="1">
    <location>
        <begin position="58"/>
        <end position="76"/>
    </location>
</feature>
<keyword evidence="1" id="KW-1133">Transmembrane helix</keyword>
<name>A0A2N5DD95_9CAUL</name>
<proteinExistence type="predicted"/>
<evidence type="ECO:0000313" key="3">
    <source>
        <dbReference type="Proteomes" id="UP000234479"/>
    </source>
</evidence>
<keyword evidence="3" id="KW-1185">Reference proteome</keyword>
<feature type="transmembrane region" description="Helical" evidence="1">
    <location>
        <begin position="28"/>
        <end position="46"/>
    </location>
</feature>
<evidence type="ECO:0000313" key="2">
    <source>
        <dbReference type="EMBL" id="PLR24022.1"/>
    </source>
</evidence>
<evidence type="ECO:0000256" key="1">
    <source>
        <dbReference type="SAM" id="Phobius"/>
    </source>
</evidence>
<dbReference type="EMBL" id="PJRS01000026">
    <property type="protein sequence ID" value="PLR24022.1"/>
    <property type="molecule type" value="Genomic_DNA"/>
</dbReference>
<organism evidence="2 3">
    <name type="scientific">Caulobacter zeae</name>
    <dbReference type="NCBI Taxonomy" id="2055137"/>
    <lineage>
        <taxon>Bacteria</taxon>
        <taxon>Pseudomonadati</taxon>
        <taxon>Pseudomonadota</taxon>
        <taxon>Alphaproteobacteria</taxon>
        <taxon>Caulobacterales</taxon>
        <taxon>Caulobacteraceae</taxon>
        <taxon>Caulobacter</taxon>
    </lineage>
</organism>
<reference evidence="2 3" key="1">
    <citation type="submission" date="2017-12" db="EMBL/GenBank/DDBJ databases">
        <title>The genome sequence of Caulobacter sp. 410.</title>
        <authorList>
            <person name="Gao J."/>
            <person name="Mao X."/>
            <person name="Sun J."/>
        </authorList>
    </citation>
    <scope>NUCLEOTIDE SEQUENCE [LARGE SCALE GENOMIC DNA]</scope>
    <source>
        <strain evidence="2 3">410</strain>
    </source>
</reference>
<comment type="caution">
    <text evidence="2">The sequence shown here is derived from an EMBL/GenBank/DDBJ whole genome shotgun (WGS) entry which is preliminary data.</text>
</comment>
<keyword evidence="1" id="KW-0812">Transmembrane</keyword>
<dbReference type="Proteomes" id="UP000234479">
    <property type="component" value="Unassembled WGS sequence"/>
</dbReference>
<dbReference type="AlphaFoldDB" id="A0A2N5DD95"/>
<dbReference type="RefSeq" id="WP_101718692.1">
    <property type="nucleotide sequence ID" value="NZ_PJRS01000026.1"/>
</dbReference>
<keyword evidence="1" id="KW-0472">Membrane</keyword>
<protein>
    <submittedName>
        <fullName evidence="2">Uncharacterized protein</fullName>
    </submittedName>
</protein>
<gene>
    <name evidence="2" type="ORF">SGCZBJ_14405</name>
</gene>
<sequence length="148" mass="16247">MAIDAEKRRSILEKVYLEHRSQARHIETLRTGALSTLGVATAGLIAVTKDNHVDQQTAGWAILGLGLFGVLLASKLHEKLRLEMVRSDACLAAMFDDDPPEAVVIFAAVSKKHDESYPVLHRFKMRVLWIGLALAICFAGAFLLIKPG</sequence>
<feature type="transmembrane region" description="Helical" evidence="1">
    <location>
        <begin position="127"/>
        <end position="145"/>
    </location>
</feature>